<evidence type="ECO:0000313" key="2">
    <source>
        <dbReference type="EMBL" id="TYC15360.1"/>
    </source>
</evidence>
<protein>
    <submittedName>
        <fullName evidence="2">Uncharacterized protein</fullName>
    </submittedName>
</protein>
<feature type="region of interest" description="Disordered" evidence="1">
    <location>
        <begin position="1"/>
        <end position="24"/>
    </location>
</feature>
<evidence type="ECO:0000256" key="1">
    <source>
        <dbReference type="SAM" id="MobiDB-lite"/>
    </source>
</evidence>
<dbReference type="AlphaFoldDB" id="A0A5D0UC64"/>
<accession>A0A5D0UC64</accession>
<comment type="caution">
    <text evidence="2">The sequence shown here is derived from an EMBL/GenBank/DDBJ whole genome shotgun (WGS) entry which is preliminary data.</text>
</comment>
<name>A0A5D0UC64_9ACTN</name>
<proteinExistence type="predicted"/>
<dbReference type="Proteomes" id="UP000322634">
    <property type="component" value="Unassembled WGS sequence"/>
</dbReference>
<organism evidence="2 3">
    <name type="scientific">Actinomadura syzygii</name>
    <dbReference type="NCBI Taxonomy" id="1427538"/>
    <lineage>
        <taxon>Bacteria</taxon>
        <taxon>Bacillati</taxon>
        <taxon>Actinomycetota</taxon>
        <taxon>Actinomycetes</taxon>
        <taxon>Streptosporangiales</taxon>
        <taxon>Thermomonosporaceae</taxon>
        <taxon>Actinomadura</taxon>
    </lineage>
</organism>
<keyword evidence="3" id="KW-1185">Reference proteome</keyword>
<gene>
    <name evidence="2" type="ORF">FXF65_14965</name>
</gene>
<dbReference type="RefSeq" id="WP_148350502.1">
    <property type="nucleotide sequence ID" value="NZ_JBHSBF010000027.1"/>
</dbReference>
<evidence type="ECO:0000313" key="3">
    <source>
        <dbReference type="Proteomes" id="UP000322634"/>
    </source>
</evidence>
<reference evidence="2 3" key="1">
    <citation type="submission" date="2019-08" db="EMBL/GenBank/DDBJ databases">
        <title>Actinomadura sp. nov. CYP1-5 isolated from mountain soil.</title>
        <authorList>
            <person name="Songsumanus A."/>
            <person name="Kuncharoen N."/>
            <person name="Kudo T."/>
            <person name="Yuki M."/>
            <person name="Igarashi Y."/>
            <person name="Tanasupawat S."/>
        </authorList>
    </citation>
    <scope>NUCLEOTIDE SEQUENCE [LARGE SCALE GENOMIC DNA]</scope>
    <source>
        <strain evidence="2 3">GKU157</strain>
    </source>
</reference>
<dbReference type="EMBL" id="VSFF01000005">
    <property type="protein sequence ID" value="TYC15360.1"/>
    <property type="molecule type" value="Genomic_DNA"/>
</dbReference>
<sequence>MPDPASAIMRLRPPRRRAAPRREARRFVRRSELQVLVLPSVPPVQTPRSGRARTTAWTLYARWRWAAATAGAERAKRRARPPWR</sequence>